<dbReference type="InterPro" id="IPR008889">
    <property type="entry name" value="VQ"/>
</dbReference>
<dbReference type="GO" id="GO:0030007">
    <property type="term" value="P:intracellular potassium ion homeostasis"/>
    <property type="evidence" value="ECO:0007669"/>
    <property type="project" value="EnsemblPlants"/>
</dbReference>
<reference evidence="3 5" key="1">
    <citation type="journal article" date="2017" name="Nature">
        <title>The sunflower genome provides insights into oil metabolism, flowering and Asterid evolution.</title>
        <authorList>
            <person name="Badouin H."/>
            <person name="Gouzy J."/>
            <person name="Grassa C.J."/>
            <person name="Murat F."/>
            <person name="Staton S.E."/>
            <person name="Cottret L."/>
            <person name="Lelandais-Briere C."/>
            <person name="Owens G.L."/>
            <person name="Carrere S."/>
            <person name="Mayjonade B."/>
            <person name="Legrand L."/>
            <person name="Gill N."/>
            <person name="Kane N.C."/>
            <person name="Bowers J.E."/>
            <person name="Hubner S."/>
            <person name="Bellec A."/>
            <person name="Berard A."/>
            <person name="Berges H."/>
            <person name="Blanchet N."/>
            <person name="Boniface M.C."/>
            <person name="Brunel D."/>
            <person name="Catrice O."/>
            <person name="Chaidir N."/>
            <person name="Claudel C."/>
            <person name="Donnadieu C."/>
            <person name="Faraut T."/>
            <person name="Fievet G."/>
            <person name="Helmstetter N."/>
            <person name="King M."/>
            <person name="Knapp S.J."/>
            <person name="Lai Z."/>
            <person name="Le Paslier M.C."/>
            <person name="Lippi Y."/>
            <person name="Lorenzon L."/>
            <person name="Mandel J.R."/>
            <person name="Marage G."/>
            <person name="Marchand G."/>
            <person name="Marquand E."/>
            <person name="Bret-Mestries E."/>
            <person name="Morien E."/>
            <person name="Nambeesan S."/>
            <person name="Nguyen T."/>
            <person name="Pegot-Espagnet P."/>
            <person name="Pouilly N."/>
            <person name="Raftis F."/>
            <person name="Sallet E."/>
            <person name="Schiex T."/>
            <person name="Thomas J."/>
            <person name="Vandecasteele C."/>
            <person name="Vares D."/>
            <person name="Vear F."/>
            <person name="Vautrin S."/>
            <person name="Crespi M."/>
            <person name="Mangin B."/>
            <person name="Burke J.M."/>
            <person name="Salse J."/>
            <person name="Munos S."/>
            <person name="Vincourt P."/>
            <person name="Rieseberg L.H."/>
            <person name="Langlade N.B."/>
        </authorList>
    </citation>
    <scope>NUCLEOTIDE SEQUENCE [LARGE SCALE GENOMIC DNA]</scope>
    <source>
        <strain evidence="5">cv. SF193</strain>
        <tissue evidence="3">Leaves</tissue>
    </source>
</reference>
<dbReference type="GO" id="GO:0005634">
    <property type="term" value="C:nucleus"/>
    <property type="evidence" value="ECO:0007669"/>
    <property type="project" value="EnsemblPlants"/>
</dbReference>
<dbReference type="AlphaFoldDB" id="A0A251UWX1"/>
<feature type="compositionally biased region" description="Low complexity" evidence="1">
    <location>
        <begin position="231"/>
        <end position="248"/>
    </location>
</feature>
<dbReference type="PANTHER" id="PTHR33783">
    <property type="entry name" value="PROTEIN HAIKU1"/>
    <property type="match status" value="1"/>
</dbReference>
<feature type="compositionally biased region" description="Low complexity" evidence="1">
    <location>
        <begin position="61"/>
        <end position="85"/>
    </location>
</feature>
<feature type="region of interest" description="Disordered" evidence="1">
    <location>
        <begin position="204"/>
        <end position="274"/>
    </location>
</feature>
<reference evidence="4" key="2">
    <citation type="submission" date="2017-02" db="EMBL/GenBank/DDBJ databases">
        <title>Sunflower complete genome.</title>
        <authorList>
            <person name="Langlade N."/>
            <person name="Munos S."/>
        </authorList>
    </citation>
    <scope>NUCLEOTIDE SEQUENCE [LARGE SCALE GENOMIC DNA]</scope>
    <source>
        <tissue evidence="4">Leaves</tissue>
    </source>
</reference>
<proteinExistence type="predicted"/>
<feature type="compositionally biased region" description="Basic residues" evidence="1">
    <location>
        <begin position="29"/>
        <end position="42"/>
    </location>
</feature>
<dbReference type="OrthoDB" id="1934230at2759"/>
<feature type="domain" description="VQ" evidence="2">
    <location>
        <begin position="82"/>
        <end position="107"/>
    </location>
</feature>
<keyword evidence="5" id="KW-1185">Reference proteome</keyword>
<dbReference type="Pfam" id="PF05678">
    <property type="entry name" value="VQ"/>
    <property type="match status" value="1"/>
</dbReference>
<feature type="region of interest" description="Disordered" evidence="1">
    <location>
        <begin position="1"/>
        <end position="87"/>
    </location>
</feature>
<feature type="compositionally biased region" description="Pro residues" evidence="1">
    <location>
        <begin position="130"/>
        <end position="149"/>
    </location>
</feature>
<evidence type="ECO:0000259" key="2">
    <source>
        <dbReference type="Pfam" id="PF05678"/>
    </source>
</evidence>
<dbReference type="Proteomes" id="UP000215914">
    <property type="component" value="Chromosome 5"/>
</dbReference>
<feature type="compositionally biased region" description="Polar residues" evidence="1">
    <location>
        <begin position="10"/>
        <end position="20"/>
    </location>
</feature>
<dbReference type="InterPro" id="IPR039612">
    <property type="entry name" value="VQ_5/9/14"/>
</dbReference>
<name>A0A251UWX1_HELAN</name>
<dbReference type="EMBL" id="CM007894">
    <property type="protein sequence ID" value="OTG26821.1"/>
    <property type="molecule type" value="Genomic_DNA"/>
</dbReference>
<evidence type="ECO:0000313" key="3">
    <source>
        <dbReference type="EMBL" id="KAF5807770.1"/>
    </source>
</evidence>
<dbReference type="InParanoid" id="A0A251UWX1"/>
<gene>
    <name evidence="4" type="ORF">HannXRQ_Chr05g0162951</name>
    <name evidence="3" type="ORF">HanXRQr2_Chr05g0237361</name>
</gene>
<dbReference type="PANTHER" id="PTHR33783:SF4">
    <property type="entry name" value="VQ MOTIF-CONTAINING PROTEIN 9"/>
    <property type="match status" value="1"/>
</dbReference>
<dbReference type="GO" id="GO:0006883">
    <property type="term" value="P:intracellular sodium ion homeostasis"/>
    <property type="evidence" value="ECO:0007669"/>
    <property type="project" value="EnsemblPlants"/>
</dbReference>
<dbReference type="Gramene" id="mRNA:HanXRQr2_Chr05g0237361">
    <property type="protein sequence ID" value="CDS:HanXRQr2_Chr05g0237361.1"/>
    <property type="gene ID" value="HanXRQr2_Chr05g0237361"/>
</dbReference>
<dbReference type="OMA" id="LAPRWNN"/>
<evidence type="ECO:0000313" key="4">
    <source>
        <dbReference type="EMBL" id="OTG26821.1"/>
    </source>
</evidence>
<evidence type="ECO:0000256" key="1">
    <source>
        <dbReference type="SAM" id="MobiDB-lite"/>
    </source>
</evidence>
<dbReference type="STRING" id="4232.A0A251UWX1"/>
<organism evidence="4 5">
    <name type="scientific">Helianthus annuus</name>
    <name type="common">Common sunflower</name>
    <dbReference type="NCBI Taxonomy" id="4232"/>
    <lineage>
        <taxon>Eukaryota</taxon>
        <taxon>Viridiplantae</taxon>
        <taxon>Streptophyta</taxon>
        <taxon>Embryophyta</taxon>
        <taxon>Tracheophyta</taxon>
        <taxon>Spermatophyta</taxon>
        <taxon>Magnoliopsida</taxon>
        <taxon>eudicotyledons</taxon>
        <taxon>Gunneridae</taxon>
        <taxon>Pentapetalae</taxon>
        <taxon>asterids</taxon>
        <taxon>campanulids</taxon>
        <taxon>Asterales</taxon>
        <taxon>Asteraceae</taxon>
        <taxon>Asteroideae</taxon>
        <taxon>Heliantheae alliance</taxon>
        <taxon>Heliantheae</taxon>
        <taxon>Helianthus</taxon>
    </lineage>
</organism>
<dbReference type="GO" id="GO:1901001">
    <property type="term" value="P:negative regulation of response to salt stress"/>
    <property type="evidence" value="ECO:0007669"/>
    <property type="project" value="EnsemblPlants"/>
</dbReference>
<dbReference type="EMBL" id="MNCJ02000320">
    <property type="protein sequence ID" value="KAF5807770.1"/>
    <property type="molecule type" value="Genomic_DNA"/>
</dbReference>
<accession>A0A251UWX1</accession>
<protein>
    <submittedName>
        <fullName evidence="4">Putative VQ</fullName>
    </submittedName>
    <submittedName>
        <fullName evidence="3">VQ motif-containing protein 5/9/14</fullName>
    </submittedName>
</protein>
<evidence type="ECO:0000313" key="5">
    <source>
        <dbReference type="Proteomes" id="UP000215914"/>
    </source>
</evidence>
<dbReference type="FunCoup" id="A0A251UWX1">
    <property type="interactions" value="97"/>
</dbReference>
<feature type="region of interest" description="Disordered" evidence="1">
    <location>
        <begin position="130"/>
        <end position="162"/>
    </location>
</feature>
<sequence length="274" mass="30004">MDKSCHSSGEESSATNPNLESSKDQYLKQIHRLSHKISKPPIRKQQPPFEFDHHHLHQQIHHPPLISDESQPSNLHHNQQQHQPPVYNVSKSDFRDVVQKLTGSPAHERLINPIPPVKPQSSRLQKIRPPPLQNLVNRPPPAAGAPPANPNFRPGAGTGTGTGNGNFFANRNPLSPLPPLPSVHAAAESPISAYMRCFQTNVTGFGHPLPPQGQPSTSLPQPEFPPPSSPLPFGCLPPSLSPRFPFSPTNQFGFQQLTPLSPTPPAPSPRWKSV</sequence>
<reference evidence="3" key="3">
    <citation type="submission" date="2020-06" db="EMBL/GenBank/DDBJ databases">
        <title>Helianthus annuus Genome sequencing and assembly Release 2.</title>
        <authorList>
            <person name="Gouzy J."/>
            <person name="Langlade N."/>
            <person name="Munos S."/>
        </authorList>
    </citation>
    <scope>NUCLEOTIDE SEQUENCE</scope>
    <source>
        <tissue evidence="3">Leaves</tissue>
    </source>
</reference>